<dbReference type="KEGG" id="xfr:BER92_17270"/>
<reference evidence="5 7" key="1">
    <citation type="submission" date="2017-05" db="EMBL/GenBank/DDBJ databases">
        <authorList>
            <person name="Blom J."/>
        </authorList>
    </citation>
    <scope>NUCLEOTIDE SEQUENCE [LARGE SCALE GENOMIC DNA]</scope>
    <source>
        <strain evidence="5">PD885</strain>
    </source>
</reference>
<evidence type="ECO:0000256" key="1">
    <source>
        <dbReference type="ARBA" id="ARBA00022448"/>
    </source>
</evidence>
<dbReference type="Gene3D" id="3.40.50.300">
    <property type="entry name" value="P-loop containing nucleotide triphosphate hydrolases"/>
    <property type="match status" value="1"/>
</dbReference>
<evidence type="ECO:0000259" key="4">
    <source>
        <dbReference type="PROSITE" id="PS50893"/>
    </source>
</evidence>
<evidence type="ECO:0000256" key="2">
    <source>
        <dbReference type="ARBA" id="ARBA00022741"/>
    </source>
</evidence>
<dbReference type="eggNOG" id="COG1131">
    <property type="taxonomic scope" value="Bacteria"/>
</dbReference>
<evidence type="ECO:0000256" key="3">
    <source>
        <dbReference type="ARBA" id="ARBA00022840"/>
    </source>
</evidence>
<evidence type="ECO:0000313" key="6">
    <source>
        <dbReference type="EMBL" id="SMR04821.1"/>
    </source>
</evidence>
<dbReference type="InterPro" id="IPR027417">
    <property type="entry name" value="P-loop_NTPase"/>
</dbReference>
<dbReference type="SMART" id="SM00382">
    <property type="entry name" value="AAA"/>
    <property type="match status" value="1"/>
</dbReference>
<evidence type="ECO:0000313" key="8">
    <source>
        <dbReference type="Proteomes" id="UP000195953"/>
    </source>
</evidence>
<evidence type="ECO:0000313" key="5">
    <source>
        <dbReference type="EMBL" id="SMQ97718.1"/>
    </source>
</evidence>
<dbReference type="CDD" id="cd03230">
    <property type="entry name" value="ABC_DR_subfamily_A"/>
    <property type="match status" value="1"/>
</dbReference>
<dbReference type="PANTHER" id="PTHR42939">
    <property type="entry name" value="ABC TRANSPORTER ATP-BINDING PROTEIN ALBC-RELATED"/>
    <property type="match status" value="1"/>
</dbReference>
<dbReference type="EMBL" id="LT853885">
    <property type="protein sequence ID" value="SMR04821.1"/>
    <property type="molecule type" value="Genomic_DNA"/>
</dbReference>
<dbReference type="Proteomes" id="UP000195877">
    <property type="component" value="Chromosome 1"/>
</dbReference>
<keyword evidence="5" id="KW-0378">Hydrolase</keyword>
<dbReference type="AlphaFoldDB" id="A0A1Y6H2I9"/>
<dbReference type="GO" id="GO:0016887">
    <property type="term" value="F:ATP hydrolysis activity"/>
    <property type="evidence" value="ECO:0007669"/>
    <property type="project" value="InterPro"/>
</dbReference>
<keyword evidence="2" id="KW-0547">Nucleotide-binding</keyword>
<accession>A0A1Y6H2I9</accession>
<dbReference type="Pfam" id="PF00005">
    <property type="entry name" value="ABC_tran"/>
    <property type="match status" value="1"/>
</dbReference>
<proteinExistence type="predicted"/>
<keyword evidence="7" id="KW-1185">Reference proteome</keyword>
<name>A0A1Y6H2I9_9XANT</name>
<dbReference type="InterPro" id="IPR003439">
    <property type="entry name" value="ABC_transporter-like_ATP-bd"/>
</dbReference>
<dbReference type="InterPro" id="IPR017871">
    <property type="entry name" value="ABC_transporter-like_CS"/>
</dbReference>
<dbReference type="PANTHER" id="PTHR42939:SF1">
    <property type="entry name" value="ABC TRANSPORTER ATP-BINDING PROTEIN ALBC-RELATED"/>
    <property type="match status" value="1"/>
</dbReference>
<organism evidence="6 8">
    <name type="scientific">Xanthomonas fragariae</name>
    <dbReference type="NCBI Taxonomy" id="48664"/>
    <lineage>
        <taxon>Bacteria</taxon>
        <taxon>Pseudomonadati</taxon>
        <taxon>Pseudomonadota</taxon>
        <taxon>Gammaproteobacteria</taxon>
        <taxon>Lysobacterales</taxon>
        <taxon>Lysobacteraceae</taxon>
        <taxon>Xanthomonas</taxon>
    </lineage>
</organism>
<dbReference type="InterPro" id="IPR051782">
    <property type="entry name" value="ABC_Transporter_VariousFunc"/>
</dbReference>
<dbReference type="InterPro" id="IPR003593">
    <property type="entry name" value="AAA+_ATPase"/>
</dbReference>
<gene>
    <name evidence="5" type="primary">yxlF</name>
    <name evidence="6" type="ORF">PD5205_03546</name>
    <name evidence="5" type="ORF">PD885_00449</name>
</gene>
<dbReference type="PROSITE" id="PS50893">
    <property type="entry name" value="ABC_TRANSPORTER_2"/>
    <property type="match status" value="1"/>
</dbReference>
<sequence length="246" mass="25938">MLASSQVPPAISISDLHVAYRGRAVLQGLDMQVAPGTVYALLGGNGAGKSSTLSTLLGFVKPTSGSLLVDGIDPVAHPGKARSRLAYLPENVALYEHLSALENADYLLSLAGQRRSQAEIGQVFAAAGLQREAWNQRLAGFSKGMRQKVAIAVATLRQVPVLLLDEPTSGLDPRAIADFNRLLSSVRERGGAVLMVTHDLLGAVEVADRIGFLENGRIADDIGAGDSGLDVRALHARFARPQNQAA</sequence>
<dbReference type="Proteomes" id="UP000195953">
    <property type="component" value="Chromosome 1"/>
</dbReference>
<feature type="domain" description="ABC transporter" evidence="4">
    <location>
        <begin position="11"/>
        <end position="240"/>
    </location>
</feature>
<keyword evidence="3 6" id="KW-0067">ATP-binding</keyword>
<dbReference type="STRING" id="48664.BER92_17270"/>
<reference evidence="6 8" key="2">
    <citation type="submission" date="2017-05" db="EMBL/GenBank/DDBJ databases">
        <authorList>
            <person name="Song R."/>
            <person name="Chenine A.L."/>
            <person name="Ruprecht R.M."/>
        </authorList>
    </citation>
    <scope>NUCLEOTIDE SEQUENCE [LARGE SCALE GENOMIC DNA]</scope>
    <source>
        <strain evidence="6">PD5205</strain>
    </source>
</reference>
<dbReference type="PROSITE" id="PS00211">
    <property type="entry name" value="ABC_TRANSPORTER_1"/>
    <property type="match status" value="1"/>
</dbReference>
<dbReference type="GO" id="GO:0005524">
    <property type="term" value="F:ATP binding"/>
    <property type="evidence" value="ECO:0007669"/>
    <property type="project" value="UniProtKB-KW"/>
</dbReference>
<evidence type="ECO:0000313" key="7">
    <source>
        <dbReference type="Proteomes" id="UP000195877"/>
    </source>
</evidence>
<dbReference type="EC" id="3.6.3.-" evidence="5"/>
<keyword evidence="1" id="KW-0813">Transport</keyword>
<protein>
    <submittedName>
        <fullName evidence="5 6">ABC transporter ATP-binding protein</fullName>
        <ecNumber evidence="5">3.6.3.-</ecNumber>
    </submittedName>
</protein>
<dbReference type="EMBL" id="LT853882">
    <property type="protein sequence ID" value="SMQ97718.1"/>
    <property type="molecule type" value="Genomic_DNA"/>
</dbReference>
<dbReference type="SUPFAM" id="SSF52540">
    <property type="entry name" value="P-loop containing nucleoside triphosphate hydrolases"/>
    <property type="match status" value="1"/>
</dbReference>